<keyword evidence="2" id="KW-1185">Reference proteome</keyword>
<organism evidence="1 2">
    <name type="scientific">Colletotrichum navitas</name>
    <dbReference type="NCBI Taxonomy" id="681940"/>
    <lineage>
        <taxon>Eukaryota</taxon>
        <taxon>Fungi</taxon>
        <taxon>Dikarya</taxon>
        <taxon>Ascomycota</taxon>
        <taxon>Pezizomycotina</taxon>
        <taxon>Sordariomycetes</taxon>
        <taxon>Hypocreomycetidae</taxon>
        <taxon>Glomerellales</taxon>
        <taxon>Glomerellaceae</taxon>
        <taxon>Colletotrichum</taxon>
        <taxon>Colletotrichum graminicola species complex</taxon>
    </lineage>
</organism>
<dbReference type="EMBL" id="JAHLJV010000157">
    <property type="protein sequence ID" value="KAK1566152.1"/>
    <property type="molecule type" value="Genomic_DNA"/>
</dbReference>
<comment type="caution">
    <text evidence="1">The sequence shown here is derived from an EMBL/GenBank/DDBJ whole genome shotgun (WGS) entry which is preliminary data.</text>
</comment>
<reference evidence="1" key="1">
    <citation type="submission" date="2021-06" db="EMBL/GenBank/DDBJ databases">
        <title>Comparative genomics, transcriptomics and evolutionary studies reveal genomic signatures of adaptation to plant cell wall in hemibiotrophic fungi.</title>
        <authorList>
            <consortium name="DOE Joint Genome Institute"/>
            <person name="Baroncelli R."/>
            <person name="Diaz J.F."/>
            <person name="Benocci T."/>
            <person name="Peng M."/>
            <person name="Battaglia E."/>
            <person name="Haridas S."/>
            <person name="Andreopoulos W."/>
            <person name="Labutti K."/>
            <person name="Pangilinan J."/>
            <person name="Floch G.L."/>
            <person name="Makela M.R."/>
            <person name="Henrissat B."/>
            <person name="Grigoriev I.V."/>
            <person name="Crouch J.A."/>
            <person name="De Vries R.P."/>
            <person name="Sukno S.A."/>
            <person name="Thon M.R."/>
        </authorList>
    </citation>
    <scope>NUCLEOTIDE SEQUENCE</scope>
    <source>
        <strain evidence="1">CBS 125086</strain>
    </source>
</reference>
<sequence length="125" mass="13956">MGDSIRLGDTDCAIVGVGQGADSTDVWISAVPGMDQTFSIELRFSPVKVPIELCLWISGCFESLLNNLSGLWERRILDIHEEMSRAAGLDPLSPIWYDRDTARAEGADLEDVVDRVLQEKHFEYL</sequence>
<dbReference type="Proteomes" id="UP001230504">
    <property type="component" value="Unassembled WGS sequence"/>
</dbReference>
<evidence type="ECO:0000313" key="2">
    <source>
        <dbReference type="Proteomes" id="UP001230504"/>
    </source>
</evidence>
<dbReference type="GeneID" id="85443620"/>
<gene>
    <name evidence="1" type="ORF">LY79DRAFT_572607</name>
</gene>
<accession>A0AAD8PJX5</accession>
<name>A0AAD8PJX5_9PEZI</name>
<dbReference type="RefSeq" id="XP_060407360.1">
    <property type="nucleotide sequence ID" value="XM_060559380.1"/>
</dbReference>
<dbReference type="AlphaFoldDB" id="A0AAD8PJX5"/>
<protein>
    <submittedName>
        <fullName evidence="1">Uncharacterized protein</fullName>
    </submittedName>
</protein>
<proteinExistence type="predicted"/>
<evidence type="ECO:0000313" key="1">
    <source>
        <dbReference type="EMBL" id="KAK1566152.1"/>
    </source>
</evidence>